<evidence type="ECO:0000256" key="4">
    <source>
        <dbReference type="ARBA" id="ARBA00022989"/>
    </source>
</evidence>
<evidence type="ECO:0000313" key="9">
    <source>
        <dbReference type="Proteomes" id="UP000501094"/>
    </source>
</evidence>
<feature type="transmembrane region" description="Helical" evidence="6">
    <location>
        <begin position="372"/>
        <end position="393"/>
    </location>
</feature>
<feature type="transmembrane region" description="Helical" evidence="6">
    <location>
        <begin position="343"/>
        <end position="366"/>
    </location>
</feature>
<evidence type="ECO:0000256" key="5">
    <source>
        <dbReference type="ARBA" id="ARBA00023136"/>
    </source>
</evidence>
<proteinExistence type="predicted"/>
<feature type="transmembrane region" description="Helical" evidence="6">
    <location>
        <begin position="285"/>
        <end position="303"/>
    </location>
</feature>
<evidence type="ECO:0000256" key="6">
    <source>
        <dbReference type="SAM" id="Phobius"/>
    </source>
</evidence>
<feature type="transmembrane region" description="Helical" evidence="6">
    <location>
        <begin position="250"/>
        <end position="273"/>
    </location>
</feature>
<feature type="transmembrane region" description="Helical" evidence="6">
    <location>
        <begin position="47"/>
        <end position="64"/>
    </location>
</feature>
<dbReference type="Proteomes" id="UP000501094">
    <property type="component" value="Chromosome"/>
</dbReference>
<keyword evidence="4 6" id="KW-1133">Transmembrane helix</keyword>
<name>A0A6H1Q058_9PROT</name>
<feature type="transmembrane region" description="Helical" evidence="6">
    <location>
        <begin position="137"/>
        <end position="159"/>
    </location>
</feature>
<dbReference type="AlphaFoldDB" id="A0A6H1Q058"/>
<dbReference type="GO" id="GO:0005886">
    <property type="term" value="C:plasma membrane"/>
    <property type="evidence" value="ECO:0007669"/>
    <property type="project" value="UniProtKB-SubCell"/>
</dbReference>
<dbReference type="EMBL" id="CP038852">
    <property type="protein sequence ID" value="QIZ20198.1"/>
    <property type="molecule type" value="Genomic_DNA"/>
</dbReference>
<dbReference type="Pfam" id="PF07690">
    <property type="entry name" value="MFS_1"/>
    <property type="match status" value="1"/>
</dbReference>
<feature type="transmembrane region" description="Helical" evidence="6">
    <location>
        <begin position="76"/>
        <end position="92"/>
    </location>
</feature>
<accession>A0A6H1Q058</accession>
<keyword evidence="9" id="KW-1185">Reference proteome</keyword>
<dbReference type="InterPro" id="IPR036259">
    <property type="entry name" value="MFS_trans_sf"/>
</dbReference>
<evidence type="ECO:0000313" key="8">
    <source>
        <dbReference type="EMBL" id="QIZ20198.1"/>
    </source>
</evidence>
<protein>
    <submittedName>
        <fullName evidence="8">MFS transporter</fullName>
    </submittedName>
</protein>
<comment type="subcellular location">
    <subcellularLocation>
        <location evidence="1">Cell membrane</location>
        <topology evidence="1">Multi-pass membrane protein</topology>
    </subcellularLocation>
</comment>
<keyword evidence="2" id="KW-1003">Cell membrane</keyword>
<dbReference type="InterPro" id="IPR020846">
    <property type="entry name" value="MFS_dom"/>
</dbReference>
<reference evidence="8 9" key="1">
    <citation type="journal article" date="2020" name="Nat. Microbiol.">
        <title>Lysogenic host-virus interactions in SAR11 marine bacteria.</title>
        <authorList>
            <person name="Morris R.M."/>
            <person name="Cain K.R."/>
            <person name="Hvorecny K.L."/>
            <person name="Kollman J.M."/>
        </authorList>
    </citation>
    <scope>NUCLEOTIDE SEQUENCE [LARGE SCALE GENOMIC DNA]</scope>
    <source>
        <strain evidence="8 9">NP1</strain>
    </source>
</reference>
<dbReference type="InterPro" id="IPR011701">
    <property type="entry name" value="MFS"/>
</dbReference>
<dbReference type="KEGG" id="peg:E5R92_00095"/>
<evidence type="ECO:0000256" key="3">
    <source>
        <dbReference type="ARBA" id="ARBA00022692"/>
    </source>
</evidence>
<sequence length="402" mass="45251">MFKSLNFKVILFGFIFTFFSSFGQSFFLGLFNSSIRDALSITHGQFGSIYASATLLSSFILVWIGKKIDDFNILKFASYVIALLAISCFLFSKISSVAFLFLSIFLMRLSGQGLMSHTATTTISRFFEKTRGRALSVTWLGLSLAEFILPLLIIFLLTFVDWRNIWIVISIFVIVVLPIITFSLVKNIKLDSRETVSLNEVKTKEIKQWKRSEVLKDYRFYIICITMLAMPSIATGTFVYQSFIVSSKGWGPYVIAQSFMVYSILSVITLFLSGFLIDKFTSRKLLIYMNIPLLFATFVLYYFNSPFSSYVFLGLIGISNGLANVLGSATWAEIYGVKYIGSIKALTTAFMVFSTAFGTALFGILIDNSFSIEQIALASGSYTLIAIFLLFLIKNKLNPQYL</sequence>
<dbReference type="InterPro" id="IPR050189">
    <property type="entry name" value="MFS_Efflux_Transporters"/>
</dbReference>
<dbReference type="SUPFAM" id="SSF103473">
    <property type="entry name" value="MFS general substrate transporter"/>
    <property type="match status" value="1"/>
</dbReference>
<feature type="transmembrane region" description="Helical" evidence="6">
    <location>
        <begin position="165"/>
        <end position="185"/>
    </location>
</feature>
<feature type="transmembrane region" description="Helical" evidence="6">
    <location>
        <begin position="309"/>
        <end position="331"/>
    </location>
</feature>
<evidence type="ECO:0000256" key="1">
    <source>
        <dbReference type="ARBA" id="ARBA00004651"/>
    </source>
</evidence>
<dbReference type="GO" id="GO:0022857">
    <property type="term" value="F:transmembrane transporter activity"/>
    <property type="evidence" value="ECO:0007669"/>
    <property type="project" value="InterPro"/>
</dbReference>
<evidence type="ECO:0000256" key="2">
    <source>
        <dbReference type="ARBA" id="ARBA00022475"/>
    </source>
</evidence>
<evidence type="ECO:0000259" key="7">
    <source>
        <dbReference type="PROSITE" id="PS50850"/>
    </source>
</evidence>
<dbReference type="PROSITE" id="PS50850">
    <property type="entry name" value="MFS"/>
    <property type="match status" value="1"/>
</dbReference>
<dbReference type="Gene3D" id="1.20.1250.20">
    <property type="entry name" value="MFS general substrate transporter like domains"/>
    <property type="match status" value="1"/>
</dbReference>
<gene>
    <name evidence="8" type="ORF">E5R92_00095</name>
</gene>
<dbReference type="RefSeq" id="WP_168606108.1">
    <property type="nucleotide sequence ID" value="NZ_CP038852.1"/>
</dbReference>
<feature type="domain" description="Major facilitator superfamily (MFS) profile" evidence="7">
    <location>
        <begin position="9"/>
        <end position="398"/>
    </location>
</feature>
<keyword evidence="5 6" id="KW-0472">Membrane</keyword>
<organism evidence="8 9">
    <name type="scientific">Candidatus Pelagibacter giovannonii</name>
    <dbReference type="NCBI Taxonomy" id="2563896"/>
    <lineage>
        <taxon>Bacteria</taxon>
        <taxon>Pseudomonadati</taxon>
        <taxon>Pseudomonadota</taxon>
        <taxon>Alphaproteobacteria</taxon>
        <taxon>Candidatus Pelagibacterales</taxon>
        <taxon>Candidatus Pelagibacteraceae</taxon>
        <taxon>Candidatus Pelagibacter</taxon>
    </lineage>
</organism>
<dbReference type="PANTHER" id="PTHR43124:SF3">
    <property type="entry name" value="CHLORAMPHENICOL EFFLUX PUMP RV0191"/>
    <property type="match status" value="1"/>
</dbReference>
<feature type="transmembrane region" description="Helical" evidence="6">
    <location>
        <begin position="220"/>
        <end position="244"/>
    </location>
</feature>
<dbReference type="PANTHER" id="PTHR43124">
    <property type="entry name" value="PURINE EFFLUX PUMP PBUE"/>
    <property type="match status" value="1"/>
</dbReference>
<keyword evidence="3 6" id="KW-0812">Transmembrane</keyword>